<accession>A0A2S9H1M6</accession>
<dbReference type="Pfam" id="PF07720">
    <property type="entry name" value="TPR_3"/>
    <property type="match status" value="2"/>
</dbReference>
<keyword evidence="2" id="KW-0143">Chaperone</keyword>
<dbReference type="InterPro" id="IPR011990">
    <property type="entry name" value="TPR-like_helical_dom_sf"/>
</dbReference>
<dbReference type="SUPFAM" id="SSF48452">
    <property type="entry name" value="TPR-like"/>
    <property type="match status" value="1"/>
</dbReference>
<dbReference type="Proteomes" id="UP000237839">
    <property type="component" value="Unassembled WGS sequence"/>
</dbReference>
<dbReference type="InterPro" id="IPR011716">
    <property type="entry name" value="TPR-3"/>
</dbReference>
<comment type="similarity">
    <text evidence="1">Belongs to the LcrH/SycD chaperone family.</text>
</comment>
<dbReference type="NCBIfam" id="TIGR02552">
    <property type="entry name" value="LcrH_SycD"/>
    <property type="match status" value="1"/>
</dbReference>
<name>A0A2S9H1M6_9BURK</name>
<dbReference type="Gene3D" id="1.25.40.10">
    <property type="entry name" value="Tetratricopeptide repeat domain"/>
    <property type="match status" value="1"/>
</dbReference>
<reference evidence="3 4" key="1">
    <citation type="submission" date="2018-02" db="EMBL/GenBank/DDBJ databases">
        <title>Solimicrobium silvestre gen. nov., sp. nov., isolated from alpine forest soil.</title>
        <authorList>
            <person name="Margesin R."/>
            <person name="Albuquerque L."/>
            <person name="Zhang D.-C."/>
            <person name="Froufe H.J.C."/>
            <person name="Severino R."/>
            <person name="Roxo I."/>
            <person name="Egas C."/>
            <person name="Da Costa M.S."/>
        </authorList>
    </citation>
    <scope>NUCLEOTIDE SEQUENCE [LARGE SCALE GENOMIC DNA]</scope>
    <source>
        <strain evidence="3 4">S20-91</strain>
    </source>
</reference>
<evidence type="ECO:0000256" key="2">
    <source>
        <dbReference type="ARBA" id="ARBA00023186"/>
    </source>
</evidence>
<gene>
    <name evidence="3" type="ORF">S2091_1477</name>
</gene>
<dbReference type="RefSeq" id="WP_279337476.1">
    <property type="nucleotide sequence ID" value="NZ_PUGF01000005.1"/>
</dbReference>
<dbReference type="InterPro" id="IPR016379">
    <property type="entry name" value="T3SS_Ca_resp_chp_LcrH/SycD_sub"/>
</dbReference>
<keyword evidence="4" id="KW-1185">Reference proteome</keyword>
<organism evidence="3 4">
    <name type="scientific">Solimicrobium silvestre</name>
    <dbReference type="NCBI Taxonomy" id="2099400"/>
    <lineage>
        <taxon>Bacteria</taxon>
        <taxon>Pseudomonadati</taxon>
        <taxon>Pseudomonadota</taxon>
        <taxon>Betaproteobacteria</taxon>
        <taxon>Burkholderiales</taxon>
        <taxon>Oxalobacteraceae</taxon>
        <taxon>Solimicrobium</taxon>
    </lineage>
</organism>
<dbReference type="EMBL" id="PUGF01000005">
    <property type="protein sequence ID" value="PRC93868.1"/>
    <property type="molecule type" value="Genomic_DNA"/>
</dbReference>
<comment type="caution">
    <text evidence="3">The sequence shown here is derived from an EMBL/GenBank/DDBJ whole genome shotgun (WGS) entry which is preliminary data.</text>
</comment>
<dbReference type="InterPro" id="IPR005415">
    <property type="entry name" value="T3SS_Ca_resp_chp_LcrH/SycD"/>
</dbReference>
<protein>
    <submittedName>
        <fullName evidence="3">Type III secretion low calcium response chaperone LcrH/SycD</fullName>
    </submittedName>
</protein>
<evidence type="ECO:0000313" key="3">
    <source>
        <dbReference type="EMBL" id="PRC93868.1"/>
    </source>
</evidence>
<dbReference type="NCBIfam" id="NF011859">
    <property type="entry name" value="PRK15331.1"/>
    <property type="match status" value="1"/>
</dbReference>
<evidence type="ECO:0000256" key="1">
    <source>
        <dbReference type="ARBA" id="ARBA00010244"/>
    </source>
</evidence>
<sequence>MFVFLMRLQGVYLILALSVDDAKGICGMSHQDEETAEQDLEVILDAVNQGVTLKEIHGISDEQMDGLYSLAYDFYNQGRLDEAEKFFRFLCIYDFYCVDFLMGLAAVYQLKEMYQKAADIYAIAFAQGDADYRPMLYSGQCQLAMGKSGKAKQCFKVVVEQSDDDALKAKAQAYLTALQRSRTSGSK</sequence>
<proteinExistence type="inferred from homology"/>
<evidence type="ECO:0000313" key="4">
    <source>
        <dbReference type="Proteomes" id="UP000237839"/>
    </source>
</evidence>
<dbReference type="PIRSF" id="PIRSF003165">
    <property type="entry name" value="Chaperone_SicA"/>
    <property type="match status" value="1"/>
</dbReference>
<dbReference type="AlphaFoldDB" id="A0A2S9H1M6"/>
<dbReference type="PRINTS" id="PR01595">
    <property type="entry name" value="SYCDCHAPRONE"/>
</dbReference>